<dbReference type="EMBL" id="JAKLMC020000015">
    <property type="protein sequence ID" value="KAK5952357.1"/>
    <property type="molecule type" value="Genomic_DNA"/>
</dbReference>
<sequence>MTSTPTSMAMSTAQHNASSAGNTPPTSTSTALTIAPTDLEHRLHQTLNYYNKLAKNLDINASGPESGIGPAHGHEVEAAKMLNYAIRMLHADGWHPPTIIRAMVLRECNPEASLKGTMYRALRERRKEIEVWRMQKRMVPEGEGTAGGKGQGRAGGGRKVGGGGGQGQVGSGASTGGGYVPAMSQGGSGSGSGRGGQGQLDQFMSLI</sequence>
<feature type="compositionally biased region" description="Polar residues" evidence="1">
    <location>
        <begin position="14"/>
        <end position="31"/>
    </location>
</feature>
<dbReference type="AlphaFoldDB" id="A0AAN8ILP0"/>
<comment type="caution">
    <text evidence="2">The sequence shown here is derived from an EMBL/GenBank/DDBJ whole genome shotgun (WGS) entry which is preliminary data.</text>
</comment>
<feature type="region of interest" description="Disordered" evidence="1">
    <location>
        <begin position="139"/>
        <end position="207"/>
    </location>
</feature>
<evidence type="ECO:0000313" key="2">
    <source>
        <dbReference type="EMBL" id="KAK5952357.1"/>
    </source>
</evidence>
<reference evidence="2 3" key="1">
    <citation type="submission" date="2022-12" db="EMBL/GenBank/DDBJ databases">
        <title>Genomic features and morphological characterization of a novel Knufia sp. strain isolated from spacecraft assembly facility.</title>
        <authorList>
            <person name="Teixeira M."/>
            <person name="Chander A.M."/>
            <person name="Stajich J.E."/>
            <person name="Venkateswaran K."/>
        </authorList>
    </citation>
    <scope>NUCLEOTIDE SEQUENCE [LARGE SCALE GENOMIC DNA]</scope>
    <source>
        <strain evidence="2 3">FJI-L2-BK-P2</strain>
    </source>
</reference>
<feature type="compositionally biased region" description="Gly residues" evidence="1">
    <location>
        <begin position="186"/>
        <end position="198"/>
    </location>
</feature>
<evidence type="ECO:0000256" key="1">
    <source>
        <dbReference type="SAM" id="MobiDB-lite"/>
    </source>
</evidence>
<keyword evidence="3" id="KW-1185">Reference proteome</keyword>
<organism evidence="2 3">
    <name type="scientific">Knufia fluminis</name>
    <dbReference type="NCBI Taxonomy" id="191047"/>
    <lineage>
        <taxon>Eukaryota</taxon>
        <taxon>Fungi</taxon>
        <taxon>Dikarya</taxon>
        <taxon>Ascomycota</taxon>
        <taxon>Pezizomycotina</taxon>
        <taxon>Eurotiomycetes</taxon>
        <taxon>Chaetothyriomycetidae</taxon>
        <taxon>Chaetothyriales</taxon>
        <taxon>Trichomeriaceae</taxon>
        <taxon>Knufia</taxon>
    </lineage>
</organism>
<gene>
    <name evidence="2" type="ORF">OHC33_006400</name>
</gene>
<protein>
    <submittedName>
        <fullName evidence="2">Uncharacterized protein</fullName>
    </submittedName>
</protein>
<name>A0AAN8ILP0_9EURO</name>
<feature type="compositionally biased region" description="Gly residues" evidence="1">
    <location>
        <begin position="144"/>
        <end position="179"/>
    </location>
</feature>
<feature type="region of interest" description="Disordered" evidence="1">
    <location>
        <begin position="1"/>
        <end position="31"/>
    </location>
</feature>
<accession>A0AAN8ILP0</accession>
<feature type="compositionally biased region" description="Low complexity" evidence="1">
    <location>
        <begin position="1"/>
        <end position="13"/>
    </location>
</feature>
<evidence type="ECO:0000313" key="3">
    <source>
        <dbReference type="Proteomes" id="UP001316803"/>
    </source>
</evidence>
<proteinExistence type="predicted"/>
<dbReference type="Proteomes" id="UP001316803">
    <property type="component" value="Unassembled WGS sequence"/>
</dbReference>